<protein>
    <submittedName>
        <fullName evidence="1">Uncharacterized protein</fullName>
    </submittedName>
</protein>
<dbReference type="EMBL" id="CP111022">
    <property type="protein sequence ID" value="WAR19383.1"/>
    <property type="molecule type" value="Genomic_DNA"/>
</dbReference>
<gene>
    <name evidence="1" type="ORF">MAR_001221</name>
</gene>
<sequence>MKQTKQGPVIRRLSR</sequence>
<proteinExistence type="predicted"/>
<dbReference type="Proteomes" id="UP001164746">
    <property type="component" value="Chromosome 11"/>
</dbReference>
<accession>A0ABY7FB33</accession>
<name>A0ABY7FB33_MYAAR</name>
<evidence type="ECO:0000313" key="2">
    <source>
        <dbReference type="Proteomes" id="UP001164746"/>
    </source>
</evidence>
<evidence type="ECO:0000313" key="1">
    <source>
        <dbReference type="EMBL" id="WAR19383.1"/>
    </source>
</evidence>
<reference evidence="1" key="1">
    <citation type="submission" date="2022-11" db="EMBL/GenBank/DDBJ databases">
        <title>Centuries of genome instability and evolution in soft-shell clam transmissible cancer (bioRxiv).</title>
        <authorList>
            <person name="Hart S.F.M."/>
            <person name="Yonemitsu M.A."/>
            <person name="Giersch R.M."/>
            <person name="Beal B.F."/>
            <person name="Arriagada G."/>
            <person name="Davis B.W."/>
            <person name="Ostrander E.A."/>
            <person name="Goff S.P."/>
            <person name="Metzger M.J."/>
        </authorList>
    </citation>
    <scope>NUCLEOTIDE SEQUENCE</scope>
    <source>
        <strain evidence="1">MELC-2E11</strain>
        <tissue evidence="1">Siphon/mantle</tissue>
    </source>
</reference>
<keyword evidence="2" id="KW-1185">Reference proteome</keyword>
<organism evidence="1 2">
    <name type="scientific">Mya arenaria</name>
    <name type="common">Soft-shell clam</name>
    <dbReference type="NCBI Taxonomy" id="6604"/>
    <lineage>
        <taxon>Eukaryota</taxon>
        <taxon>Metazoa</taxon>
        <taxon>Spiralia</taxon>
        <taxon>Lophotrochozoa</taxon>
        <taxon>Mollusca</taxon>
        <taxon>Bivalvia</taxon>
        <taxon>Autobranchia</taxon>
        <taxon>Heteroconchia</taxon>
        <taxon>Euheterodonta</taxon>
        <taxon>Imparidentia</taxon>
        <taxon>Neoheterodontei</taxon>
        <taxon>Myida</taxon>
        <taxon>Myoidea</taxon>
        <taxon>Myidae</taxon>
        <taxon>Mya</taxon>
    </lineage>
</organism>